<dbReference type="InterPro" id="IPR036396">
    <property type="entry name" value="Cyt_P450_sf"/>
</dbReference>
<dbReference type="RefSeq" id="WP_110988176.1">
    <property type="nucleotide sequence ID" value="NZ_CAWNWM010000018.1"/>
</dbReference>
<dbReference type="PRINTS" id="PR00385">
    <property type="entry name" value="P450"/>
</dbReference>
<dbReference type="GO" id="GO:0005506">
    <property type="term" value="F:iron ion binding"/>
    <property type="evidence" value="ECO:0007669"/>
    <property type="project" value="InterPro"/>
</dbReference>
<feature type="binding site" description="axial binding residue" evidence="3">
    <location>
        <position position="454"/>
    </location>
    <ligand>
        <name>heme</name>
        <dbReference type="ChEBI" id="CHEBI:30413"/>
    </ligand>
    <ligandPart>
        <name>Fe</name>
        <dbReference type="ChEBI" id="CHEBI:18248"/>
    </ligandPart>
</feature>
<dbReference type="GO" id="GO:0020037">
    <property type="term" value="F:heme binding"/>
    <property type="evidence" value="ECO:0007669"/>
    <property type="project" value="InterPro"/>
</dbReference>
<keyword evidence="6" id="KW-1185">Reference proteome</keyword>
<reference evidence="5 6" key="1">
    <citation type="journal article" date="2018" name="Sci. Rep.">
        <title>A novel species of the marine cyanobacterium Acaryochloris with a unique pigment content and lifestyle.</title>
        <authorList>
            <person name="Partensky F."/>
            <person name="Six C."/>
            <person name="Ratin M."/>
            <person name="Garczarek L."/>
            <person name="Vaulot D."/>
            <person name="Probert I."/>
            <person name="Calteau A."/>
            <person name="Gourvil P."/>
            <person name="Marie D."/>
            <person name="Grebert T."/>
            <person name="Bouchier C."/>
            <person name="Le Panse S."/>
            <person name="Gachenot M."/>
            <person name="Rodriguez F."/>
            <person name="Garrido J.L."/>
        </authorList>
    </citation>
    <scope>NUCLEOTIDE SEQUENCE [LARGE SCALE GENOMIC DNA]</scope>
    <source>
        <strain evidence="5 6">RCC1774</strain>
    </source>
</reference>
<sequence length="515" mass="58338">MVLDLSTSSQAPRQSLRALIWNRFLQPLLQRIFRWLTASKAQPFEDIPGPTPIFPTGNVLDFQKDPTWEVLGNYAQQYGNVARFWMLFRPCLAVNDPKLIHQVLSGVGEQSPEVAESRCPLHNNPIYKFYKNQPRKALRPMLTDTNPFEAAAADAHWKDLKQNHPFSMDYFDDWLGSQIEPLHAFIETRATELVAASNQAGELSAYDAIQKLTFDGFSLATVGQVFPDEVFEQFNSMCQTGTSRMTRSTLATWLIPEKPWDRTYRKVSKAWFNRFEQIVSLEEAPANSLLGWVLRKGGTNFEAEKLRNFCAGVYPGGAVSTPSGITSALHLLHQHPETLAALKAEVKDFFAGPLTLERLEGCTQLDQVMRESLRLWPAVPFFLRTVNQGGAELAGHSIPAGTPIFMSNWSLQRLSDHWSEPETFNPARWDAETCRQNDWGSDYFFPFGRGDRACIGQYFARYFMKLVLAVLVSKFGVTFGDQSPEQEFFFGVAVPRQLKAQFIYSSKDLPKYSGD</sequence>
<keyword evidence="3 4" id="KW-0349">Heme</keyword>
<dbReference type="PANTHER" id="PTHR24305">
    <property type="entry name" value="CYTOCHROME P450"/>
    <property type="match status" value="1"/>
</dbReference>
<dbReference type="InterPro" id="IPR001128">
    <property type="entry name" value="Cyt_P450"/>
</dbReference>
<dbReference type="Pfam" id="PF00067">
    <property type="entry name" value="p450"/>
    <property type="match status" value="1"/>
</dbReference>
<dbReference type="EMBL" id="PQWO01000018">
    <property type="protein sequence ID" value="PZD71397.1"/>
    <property type="molecule type" value="Genomic_DNA"/>
</dbReference>
<evidence type="ECO:0000256" key="3">
    <source>
        <dbReference type="PIRSR" id="PIRSR602401-1"/>
    </source>
</evidence>
<dbReference type="Proteomes" id="UP000248857">
    <property type="component" value="Unassembled WGS sequence"/>
</dbReference>
<protein>
    <submittedName>
        <fullName evidence="5">Pentalenene oxygenase</fullName>
        <ecNumber evidence="5">1.14.13.133</ecNumber>
    </submittedName>
</protein>
<dbReference type="Gene3D" id="1.10.630.10">
    <property type="entry name" value="Cytochrome P450"/>
    <property type="match status" value="1"/>
</dbReference>
<evidence type="ECO:0000256" key="2">
    <source>
        <dbReference type="ARBA" id="ARBA00010617"/>
    </source>
</evidence>
<dbReference type="PRINTS" id="PR00463">
    <property type="entry name" value="EP450I"/>
</dbReference>
<dbReference type="GO" id="GO:0004497">
    <property type="term" value="F:monooxygenase activity"/>
    <property type="evidence" value="ECO:0007669"/>
    <property type="project" value="UniProtKB-KW"/>
</dbReference>
<comment type="caution">
    <text evidence="5">The sequence shown here is derived from an EMBL/GenBank/DDBJ whole genome shotgun (WGS) entry which is preliminary data.</text>
</comment>
<dbReference type="InterPro" id="IPR017972">
    <property type="entry name" value="Cyt_P450_CS"/>
</dbReference>
<evidence type="ECO:0000313" key="5">
    <source>
        <dbReference type="EMBL" id="PZD71397.1"/>
    </source>
</evidence>
<dbReference type="GO" id="GO:0016705">
    <property type="term" value="F:oxidoreductase activity, acting on paired donors, with incorporation or reduction of molecular oxygen"/>
    <property type="evidence" value="ECO:0007669"/>
    <property type="project" value="InterPro"/>
</dbReference>
<dbReference type="CDD" id="cd00302">
    <property type="entry name" value="cytochrome_P450"/>
    <property type="match status" value="1"/>
</dbReference>
<evidence type="ECO:0000256" key="1">
    <source>
        <dbReference type="ARBA" id="ARBA00001971"/>
    </source>
</evidence>
<gene>
    <name evidence="5" type="primary">ptlI_2</name>
    <name evidence="5" type="ORF">C1752_06676</name>
</gene>
<organism evidence="5 6">
    <name type="scientific">Acaryochloris thomasi RCC1774</name>
    <dbReference type="NCBI Taxonomy" id="1764569"/>
    <lineage>
        <taxon>Bacteria</taxon>
        <taxon>Bacillati</taxon>
        <taxon>Cyanobacteriota</taxon>
        <taxon>Cyanophyceae</taxon>
        <taxon>Acaryochloridales</taxon>
        <taxon>Acaryochloridaceae</taxon>
        <taxon>Acaryochloris</taxon>
        <taxon>Acaryochloris thomasi</taxon>
    </lineage>
</organism>
<dbReference type="InterPro" id="IPR050121">
    <property type="entry name" value="Cytochrome_P450_monoxygenase"/>
</dbReference>
<name>A0A2W1JRB2_9CYAN</name>
<keyword evidence="3 4" id="KW-0408">Iron</keyword>
<dbReference type="PROSITE" id="PS00086">
    <property type="entry name" value="CYTOCHROME_P450"/>
    <property type="match status" value="1"/>
</dbReference>
<evidence type="ECO:0000313" key="6">
    <source>
        <dbReference type="Proteomes" id="UP000248857"/>
    </source>
</evidence>
<dbReference type="SUPFAM" id="SSF48264">
    <property type="entry name" value="Cytochrome P450"/>
    <property type="match status" value="1"/>
</dbReference>
<keyword evidence="4" id="KW-0503">Monooxygenase</keyword>
<proteinExistence type="inferred from homology"/>
<dbReference type="EC" id="1.14.13.133" evidence="5"/>
<dbReference type="AlphaFoldDB" id="A0A2W1JRB2"/>
<keyword evidence="3 4" id="KW-0479">Metal-binding</keyword>
<dbReference type="OrthoDB" id="9764248at2"/>
<evidence type="ECO:0000256" key="4">
    <source>
        <dbReference type="RuleBase" id="RU000461"/>
    </source>
</evidence>
<comment type="cofactor">
    <cofactor evidence="1 3">
        <name>heme</name>
        <dbReference type="ChEBI" id="CHEBI:30413"/>
    </cofactor>
</comment>
<keyword evidence="4 5" id="KW-0560">Oxidoreductase</keyword>
<dbReference type="PANTHER" id="PTHR24305:SF166">
    <property type="entry name" value="CYTOCHROME P450 12A4, MITOCHONDRIAL-RELATED"/>
    <property type="match status" value="1"/>
</dbReference>
<dbReference type="InterPro" id="IPR002401">
    <property type="entry name" value="Cyt_P450_E_grp-I"/>
</dbReference>
<comment type="similarity">
    <text evidence="2 4">Belongs to the cytochrome P450 family.</text>
</comment>
<accession>A0A2W1JRB2</accession>